<dbReference type="PROSITE" id="PS00018">
    <property type="entry name" value="EF_HAND_1"/>
    <property type="match status" value="1"/>
</dbReference>
<keyword evidence="1" id="KW-0106">Calcium</keyword>
<dbReference type="EMBL" id="JADGJH010001285">
    <property type="protein sequence ID" value="KAJ3115518.1"/>
    <property type="molecule type" value="Genomic_DNA"/>
</dbReference>
<dbReference type="CDD" id="cd16345">
    <property type="entry name" value="LMWP_ArsC"/>
    <property type="match status" value="1"/>
</dbReference>
<feature type="domain" description="EF-hand" evidence="4">
    <location>
        <begin position="283"/>
        <end position="318"/>
    </location>
</feature>
<dbReference type="PANTHER" id="PTHR43428:SF1">
    <property type="entry name" value="ARSENATE REDUCTASE"/>
    <property type="match status" value="1"/>
</dbReference>
<gene>
    <name evidence="5" type="ORF">HK100_001314</name>
</gene>
<accession>A0AAD5XB51</accession>
<dbReference type="GO" id="GO:0005509">
    <property type="term" value="F:calcium ion binding"/>
    <property type="evidence" value="ECO:0007669"/>
    <property type="project" value="InterPro"/>
</dbReference>
<sequence length="403" mass="45296">METSIQHQHKKQVLFICTHNSARSQIAEGLLNNLAPETYFAQSAGTQQTFVRPLALKTMAEINMDISHQFSKTLDRFLETTFDYVITVCDAANESCPYFKNAKTRLHWSFPDPSKAAGSEDEQLAFYNDVRDQIRARIENEWYIALADPKLDFSIENLTLRTEIKGTSVLNRSKLLQIPVIAKLNFRFQLIFKMVGKNKTGAQKRKSAKVKAAQAQQQQGPQVMLTPAQAAALVIRQQQHQVRLDKIAAGTLGPELASQALAGLGKTKRAPLLSEADDSLLPNVRTALLEIFARFDDDNDKALNRNELERFAIATNGEKFEESAIDELKKSFHCDQNGNLTRDGFLEMYQLQTLSDPNETWRDLIKHGYSINVQLVNRATGSYDPNLSKQDIAPKKESPPTAV</sequence>
<dbReference type="InterPro" id="IPR036196">
    <property type="entry name" value="Ptyr_pPase_sf"/>
</dbReference>
<dbReference type="Proteomes" id="UP001211907">
    <property type="component" value="Unassembled WGS sequence"/>
</dbReference>
<evidence type="ECO:0000259" key="4">
    <source>
        <dbReference type="PROSITE" id="PS50222"/>
    </source>
</evidence>
<dbReference type="SUPFAM" id="SSF52788">
    <property type="entry name" value="Phosphotyrosine protein phosphatases I"/>
    <property type="match status" value="1"/>
</dbReference>
<dbReference type="Pfam" id="PF01451">
    <property type="entry name" value="LMWPc"/>
    <property type="match status" value="1"/>
</dbReference>
<name>A0AAD5XB51_9FUNG</name>
<keyword evidence="2" id="KW-0059">Arsenical resistance</keyword>
<feature type="region of interest" description="Disordered" evidence="3">
    <location>
        <begin position="384"/>
        <end position="403"/>
    </location>
</feature>
<comment type="caution">
    <text evidence="5">The sequence shown here is derived from an EMBL/GenBank/DDBJ whole genome shotgun (WGS) entry which is preliminary data.</text>
</comment>
<dbReference type="Gene3D" id="3.40.50.2300">
    <property type="match status" value="1"/>
</dbReference>
<dbReference type="Pfam" id="PF13499">
    <property type="entry name" value="EF-hand_7"/>
    <property type="match status" value="1"/>
</dbReference>
<evidence type="ECO:0000256" key="2">
    <source>
        <dbReference type="ARBA" id="ARBA00022849"/>
    </source>
</evidence>
<dbReference type="PROSITE" id="PS50222">
    <property type="entry name" value="EF_HAND_2"/>
    <property type="match status" value="1"/>
</dbReference>
<dbReference type="Gene3D" id="1.10.238.10">
    <property type="entry name" value="EF-hand"/>
    <property type="match status" value="1"/>
</dbReference>
<dbReference type="SUPFAM" id="SSF47473">
    <property type="entry name" value="EF-hand"/>
    <property type="match status" value="1"/>
</dbReference>
<feature type="compositionally biased region" description="Basic and acidic residues" evidence="3">
    <location>
        <begin position="392"/>
        <end position="403"/>
    </location>
</feature>
<evidence type="ECO:0000313" key="5">
    <source>
        <dbReference type="EMBL" id="KAJ3115518.1"/>
    </source>
</evidence>
<evidence type="ECO:0000256" key="1">
    <source>
        <dbReference type="ARBA" id="ARBA00022837"/>
    </source>
</evidence>
<dbReference type="InterPro" id="IPR018247">
    <property type="entry name" value="EF_Hand_1_Ca_BS"/>
</dbReference>
<evidence type="ECO:0000313" key="6">
    <source>
        <dbReference type="Proteomes" id="UP001211907"/>
    </source>
</evidence>
<organism evidence="5 6">
    <name type="scientific">Physocladia obscura</name>
    <dbReference type="NCBI Taxonomy" id="109957"/>
    <lineage>
        <taxon>Eukaryota</taxon>
        <taxon>Fungi</taxon>
        <taxon>Fungi incertae sedis</taxon>
        <taxon>Chytridiomycota</taxon>
        <taxon>Chytridiomycota incertae sedis</taxon>
        <taxon>Chytridiomycetes</taxon>
        <taxon>Chytridiales</taxon>
        <taxon>Chytriomycetaceae</taxon>
        <taxon>Physocladia</taxon>
    </lineage>
</organism>
<reference evidence="5" key="1">
    <citation type="submission" date="2020-05" db="EMBL/GenBank/DDBJ databases">
        <title>Phylogenomic resolution of chytrid fungi.</title>
        <authorList>
            <person name="Stajich J.E."/>
            <person name="Amses K."/>
            <person name="Simmons R."/>
            <person name="Seto K."/>
            <person name="Myers J."/>
            <person name="Bonds A."/>
            <person name="Quandt C.A."/>
            <person name="Barry K."/>
            <person name="Liu P."/>
            <person name="Grigoriev I."/>
            <person name="Longcore J.E."/>
            <person name="James T.Y."/>
        </authorList>
    </citation>
    <scope>NUCLEOTIDE SEQUENCE</scope>
    <source>
        <strain evidence="5">JEL0513</strain>
    </source>
</reference>
<evidence type="ECO:0000256" key="3">
    <source>
        <dbReference type="SAM" id="MobiDB-lite"/>
    </source>
</evidence>
<protein>
    <recommendedName>
        <fullName evidence="4">EF-hand domain-containing protein</fullName>
    </recommendedName>
</protein>
<dbReference type="GO" id="GO:0046685">
    <property type="term" value="P:response to arsenic-containing substance"/>
    <property type="evidence" value="ECO:0007669"/>
    <property type="project" value="UniProtKB-KW"/>
</dbReference>
<dbReference type="AlphaFoldDB" id="A0AAD5XB51"/>
<dbReference type="InterPro" id="IPR011992">
    <property type="entry name" value="EF-hand-dom_pair"/>
</dbReference>
<dbReference type="InterPro" id="IPR002048">
    <property type="entry name" value="EF_hand_dom"/>
</dbReference>
<proteinExistence type="predicted"/>
<dbReference type="InterPro" id="IPR023485">
    <property type="entry name" value="Ptyr_pPase"/>
</dbReference>
<dbReference type="PANTHER" id="PTHR43428">
    <property type="entry name" value="ARSENATE REDUCTASE"/>
    <property type="match status" value="1"/>
</dbReference>
<keyword evidence="6" id="KW-1185">Reference proteome</keyword>
<dbReference type="SMART" id="SM00226">
    <property type="entry name" value="LMWPc"/>
    <property type="match status" value="1"/>
</dbReference>